<name>S7Z9V0_PENO1</name>
<gene>
    <name evidence="1" type="ORF">PDE_00384</name>
</gene>
<dbReference type="InterPro" id="IPR029052">
    <property type="entry name" value="Metallo-depent_PP-like"/>
</dbReference>
<reference evidence="1 2" key="1">
    <citation type="journal article" date="2013" name="PLoS ONE">
        <title>Genomic and secretomic analyses reveal unique features of the lignocellulolytic enzyme system of Penicillium decumbens.</title>
        <authorList>
            <person name="Liu G."/>
            <person name="Zhang L."/>
            <person name="Wei X."/>
            <person name="Zou G."/>
            <person name="Qin Y."/>
            <person name="Ma L."/>
            <person name="Li J."/>
            <person name="Zheng H."/>
            <person name="Wang S."/>
            <person name="Wang C."/>
            <person name="Xun L."/>
            <person name="Zhao G.-P."/>
            <person name="Zhou Z."/>
            <person name="Qu Y."/>
        </authorList>
    </citation>
    <scope>NUCLEOTIDE SEQUENCE [LARGE SCALE GENOMIC DNA]</scope>
    <source>
        <strain evidence="2">114-2 / CGMCC 5302</strain>
    </source>
</reference>
<keyword evidence="2" id="KW-1185">Reference proteome</keyword>
<protein>
    <recommendedName>
        <fullName evidence="3">Calcineurin-like phosphoesterase domain-containing protein</fullName>
    </recommendedName>
</protein>
<dbReference type="HOGENOM" id="CLU_1949544_0_0_1"/>
<dbReference type="eggNOG" id="KOG4419">
    <property type="taxonomic scope" value="Eukaryota"/>
</dbReference>
<dbReference type="EMBL" id="KB644408">
    <property type="protein sequence ID" value="EPS25451.1"/>
    <property type="molecule type" value="Genomic_DNA"/>
</dbReference>
<dbReference type="Gene3D" id="3.60.21.10">
    <property type="match status" value="1"/>
</dbReference>
<dbReference type="Proteomes" id="UP000019376">
    <property type="component" value="Unassembled WGS sequence"/>
</dbReference>
<dbReference type="STRING" id="933388.S7Z9V0"/>
<sequence length="129" mass="14974">MAGWPAIDKTDWGNYISFATCLREKVERNGQDLLVIDTGDRVEGNVLHDSSEPKGVYLSEILRYQYIDVITSGNHELYKQNTSESKFRIPCPTSRRFRKFTTKQQGIRIIVFRFLFDFTGNYNNEIPEG</sequence>
<organism evidence="1 2">
    <name type="scientific">Penicillium oxalicum (strain 114-2 / CGMCC 5302)</name>
    <name type="common">Penicillium decumbens</name>
    <dbReference type="NCBI Taxonomy" id="933388"/>
    <lineage>
        <taxon>Eukaryota</taxon>
        <taxon>Fungi</taxon>
        <taxon>Dikarya</taxon>
        <taxon>Ascomycota</taxon>
        <taxon>Pezizomycotina</taxon>
        <taxon>Eurotiomycetes</taxon>
        <taxon>Eurotiomycetidae</taxon>
        <taxon>Eurotiales</taxon>
        <taxon>Aspergillaceae</taxon>
        <taxon>Penicillium</taxon>
    </lineage>
</organism>
<proteinExistence type="predicted"/>
<dbReference type="AlphaFoldDB" id="S7Z9V0"/>
<evidence type="ECO:0000313" key="1">
    <source>
        <dbReference type="EMBL" id="EPS25451.1"/>
    </source>
</evidence>
<accession>S7Z9V0</accession>
<dbReference type="PhylomeDB" id="S7Z9V0"/>
<dbReference type="OrthoDB" id="7722975at2759"/>
<dbReference type="SUPFAM" id="SSF56300">
    <property type="entry name" value="Metallo-dependent phosphatases"/>
    <property type="match status" value="1"/>
</dbReference>
<evidence type="ECO:0000313" key="2">
    <source>
        <dbReference type="Proteomes" id="UP000019376"/>
    </source>
</evidence>
<evidence type="ECO:0008006" key="3">
    <source>
        <dbReference type="Google" id="ProtNLM"/>
    </source>
</evidence>